<name>A0ABP6HAH6_9MICO</name>
<evidence type="ECO:0000256" key="1">
    <source>
        <dbReference type="SAM" id="MobiDB-lite"/>
    </source>
</evidence>
<evidence type="ECO:0000313" key="2">
    <source>
        <dbReference type="EMBL" id="GAA2738932.1"/>
    </source>
</evidence>
<sequence>MLGEHGLEGRGQGRQSGGAGHGLVHRDDLCTAVAHHQVARRHVPVRWQDPGLGVGHRALRVTGRDRWDGGTTRYGGRVLRAPADQEGSPERHHCCSRHERARNGDANHAGRTLSVWLGHQSSPLAWP</sequence>
<dbReference type="EMBL" id="BAAARN010000004">
    <property type="protein sequence ID" value="GAA2738932.1"/>
    <property type="molecule type" value="Genomic_DNA"/>
</dbReference>
<protein>
    <submittedName>
        <fullName evidence="2">Uncharacterized protein</fullName>
    </submittedName>
</protein>
<accession>A0ABP6HAH6</accession>
<reference evidence="3" key="1">
    <citation type="journal article" date="2019" name="Int. J. Syst. Evol. Microbiol.">
        <title>The Global Catalogue of Microorganisms (GCM) 10K type strain sequencing project: providing services to taxonomists for standard genome sequencing and annotation.</title>
        <authorList>
            <consortium name="The Broad Institute Genomics Platform"/>
            <consortium name="The Broad Institute Genome Sequencing Center for Infectious Disease"/>
            <person name="Wu L."/>
            <person name="Ma J."/>
        </authorList>
    </citation>
    <scope>NUCLEOTIDE SEQUENCE [LARGE SCALE GENOMIC DNA]</scope>
    <source>
        <strain evidence="3">JCM 16378</strain>
    </source>
</reference>
<feature type="region of interest" description="Disordered" evidence="1">
    <location>
        <begin position="1"/>
        <end position="22"/>
    </location>
</feature>
<evidence type="ECO:0000313" key="3">
    <source>
        <dbReference type="Proteomes" id="UP001501326"/>
    </source>
</evidence>
<keyword evidence="3" id="KW-1185">Reference proteome</keyword>
<dbReference type="Proteomes" id="UP001501326">
    <property type="component" value="Unassembled WGS sequence"/>
</dbReference>
<proteinExistence type="predicted"/>
<organism evidence="2 3">
    <name type="scientific">Pedococcus aerophilus</name>
    <dbReference type="NCBI Taxonomy" id="436356"/>
    <lineage>
        <taxon>Bacteria</taxon>
        <taxon>Bacillati</taxon>
        <taxon>Actinomycetota</taxon>
        <taxon>Actinomycetes</taxon>
        <taxon>Micrococcales</taxon>
        <taxon>Intrasporangiaceae</taxon>
        <taxon>Pedococcus</taxon>
    </lineage>
</organism>
<comment type="caution">
    <text evidence="2">The sequence shown here is derived from an EMBL/GenBank/DDBJ whole genome shotgun (WGS) entry which is preliminary data.</text>
</comment>
<feature type="compositionally biased region" description="Gly residues" evidence="1">
    <location>
        <begin position="9"/>
        <end position="21"/>
    </location>
</feature>
<gene>
    <name evidence="2" type="ORF">GCM10009867_32750</name>
</gene>